<keyword evidence="2" id="KW-1185">Reference proteome</keyword>
<sequence>MISKTFLAVDDVGIINIFLDPTLIAIPPVITIKFKKGTSSAKNNGKAVLLEGDEKNFECIPPTIVYTAPPFIQPGTLELEEIILDSSHYSDYATDNNKKLLIAGSAPFTAKFKVKTKAAIPPIPPKPDPTFDPRPVYIGKGNCIPAGINFHEGN</sequence>
<dbReference type="KEGG" id="saqi:AXG55_11375"/>
<dbReference type="InterPro" id="IPR045362">
    <property type="entry name" value="CIS_spike_tip"/>
</dbReference>
<proteinExistence type="predicted"/>
<organism evidence="1 2">
    <name type="scientific">Silvanigrella aquatica</name>
    <dbReference type="NCBI Taxonomy" id="1915309"/>
    <lineage>
        <taxon>Bacteria</taxon>
        <taxon>Pseudomonadati</taxon>
        <taxon>Bdellovibrionota</taxon>
        <taxon>Oligoflexia</taxon>
        <taxon>Silvanigrellales</taxon>
        <taxon>Silvanigrellaceae</taxon>
        <taxon>Silvanigrella</taxon>
    </lineage>
</organism>
<dbReference type="OrthoDB" id="5518630at2"/>
<protein>
    <submittedName>
        <fullName evidence="1">Uncharacterized protein</fullName>
    </submittedName>
</protein>
<name>A0A1L4D2Q1_9BACT</name>
<accession>A0A1L4D2Q1</accession>
<dbReference type="Proteomes" id="UP000184731">
    <property type="component" value="Chromosome"/>
</dbReference>
<dbReference type="RefSeq" id="WP_148698227.1">
    <property type="nucleotide sequence ID" value="NZ_CP017834.1"/>
</dbReference>
<dbReference type="STRING" id="1915309.AXG55_11375"/>
<gene>
    <name evidence="1" type="ORF">AXG55_11375</name>
</gene>
<evidence type="ECO:0000313" key="2">
    <source>
        <dbReference type="Proteomes" id="UP000184731"/>
    </source>
</evidence>
<dbReference type="Pfam" id="PF19267">
    <property type="entry name" value="CIS_spike_tip"/>
    <property type="match status" value="1"/>
</dbReference>
<reference evidence="1 2" key="1">
    <citation type="submission" date="2016-10" db="EMBL/GenBank/DDBJ databases">
        <title>Silvanigrella aquatica sp. nov., isolated from a freshwater lake located in the Black Forest, Germany, description of Silvanigrellaceae fam. nov., Silvanigrellales ord. nov., reclassification of the order Bdellovibrionales in the class Oligoflexia, reclassification of the families Bacteriovoracaceae and Halobacteriovoraceae in the new order Bacteriovoracales ord. nov., and reclassification of the family Pseudobacteriovoracaceae in the order Oligoflexiales.</title>
        <authorList>
            <person name="Hahn M.W."/>
            <person name="Schmidt J."/>
            <person name="Koll U."/>
            <person name="Rohde M."/>
            <person name="Verbag S."/>
            <person name="Pitt A."/>
            <person name="Nakai R."/>
            <person name="Naganuma T."/>
            <person name="Lang E."/>
        </authorList>
    </citation>
    <scope>NUCLEOTIDE SEQUENCE [LARGE SCALE GENOMIC DNA]</scope>
    <source>
        <strain evidence="1 2">MWH-Nonnen-W8red</strain>
    </source>
</reference>
<dbReference type="AlphaFoldDB" id="A0A1L4D2Q1"/>
<evidence type="ECO:0000313" key="1">
    <source>
        <dbReference type="EMBL" id="APJ04476.1"/>
    </source>
</evidence>
<dbReference type="EMBL" id="CP017834">
    <property type="protein sequence ID" value="APJ04476.1"/>
    <property type="molecule type" value="Genomic_DNA"/>
</dbReference>